<evidence type="ECO:0000256" key="1">
    <source>
        <dbReference type="ARBA" id="ARBA00008072"/>
    </source>
</evidence>
<comment type="caution">
    <text evidence="5">The sequence shown here is derived from an EMBL/GenBank/DDBJ whole genome shotgun (WGS) entry which is preliminary data.</text>
</comment>
<accession>A0ABR0KX19</accession>
<dbReference type="Gene3D" id="3.40.50.720">
    <property type="entry name" value="NAD(P)-binding Rossmann-like Domain"/>
    <property type="match status" value="1"/>
</dbReference>
<evidence type="ECO:0000313" key="6">
    <source>
        <dbReference type="Proteomes" id="UP001308179"/>
    </source>
</evidence>
<dbReference type="InterPro" id="IPR013154">
    <property type="entry name" value="ADH-like_N"/>
</dbReference>
<dbReference type="Proteomes" id="UP001308179">
    <property type="component" value="Unassembled WGS sequence"/>
</dbReference>
<dbReference type="InterPro" id="IPR020843">
    <property type="entry name" value="ER"/>
</dbReference>
<proteinExistence type="inferred from homology"/>
<comment type="subunit">
    <text evidence="2">Monomer.</text>
</comment>
<dbReference type="EMBL" id="JAVRRR010000935">
    <property type="protein sequence ID" value="KAK5139988.1"/>
    <property type="molecule type" value="Genomic_DNA"/>
</dbReference>
<feature type="domain" description="Enoyl reductase (ER)" evidence="4">
    <location>
        <begin position="10"/>
        <end position="337"/>
    </location>
</feature>
<evidence type="ECO:0000256" key="2">
    <source>
        <dbReference type="ARBA" id="ARBA00011245"/>
    </source>
</evidence>
<evidence type="ECO:0000256" key="3">
    <source>
        <dbReference type="ARBA" id="ARBA00023002"/>
    </source>
</evidence>
<dbReference type="PANTHER" id="PTHR45348">
    <property type="entry name" value="HYPOTHETICAL OXIDOREDUCTASE (EUROFUNG)"/>
    <property type="match status" value="1"/>
</dbReference>
<dbReference type="CDD" id="cd08249">
    <property type="entry name" value="enoyl_reductase_like"/>
    <property type="match status" value="1"/>
</dbReference>
<keyword evidence="3" id="KW-0560">Oxidoreductase</keyword>
<organism evidence="5 6">
    <name type="scientific">Rachicladosporium monterosium</name>
    <dbReference type="NCBI Taxonomy" id="1507873"/>
    <lineage>
        <taxon>Eukaryota</taxon>
        <taxon>Fungi</taxon>
        <taxon>Dikarya</taxon>
        <taxon>Ascomycota</taxon>
        <taxon>Pezizomycotina</taxon>
        <taxon>Dothideomycetes</taxon>
        <taxon>Dothideomycetidae</taxon>
        <taxon>Cladosporiales</taxon>
        <taxon>Cladosporiaceae</taxon>
        <taxon>Rachicladosporium</taxon>
    </lineage>
</organism>
<dbReference type="InterPro" id="IPR011032">
    <property type="entry name" value="GroES-like_sf"/>
</dbReference>
<sequence>MQVIKVASAGVAKLQSAPLPQIRPGYVLVRVAYVSLNPTDWKHVDFLPSLGATVGCDYSGTVEEVGSMVKTPWKKGDRIAGFTHGVNAVEQEDGCFAEFCVAKGDCQMGVPDNVSLEEAATLGVGVTTVGQALYQSLKLPLPPNPSELSLWILVYGGNTATGALAIQYAKLSGFRVVTICSAANFAYAEALGADKAFTYDDADCGTQVRSYTDNNLTHAFDCISEGGSAQICCDAISVRGGYISYLLPTETPRRDVFGHHTLAYTFKGEPFLFGDVPYPASSEDHEFAQFFWQTSTRLFADRRLKAHRYEVRSGGLQGVLEGLADLKKGTVRGRKLVYKVGEIGLE</sequence>
<dbReference type="Pfam" id="PF00107">
    <property type="entry name" value="ADH_zinc_N"/>
    <property type="match status" value="1"/>
</dbReference>
<dbReference type="InterPro" id="IPR047122">
    <property type="entry name" value="Trans-enoyl_RdTase-like"/>
</dbReference>
<dbReference type="SUPFAM" id="SSF50129">
    <property type="entry name" value="GroES-like"/>
    <property type="match status" value="1"/>
</dbReference>
<comment type="similarity">
    <text evidence="1">Belongs to the zinc-containing alcohol dehydrogenase family.</text>
</comment>
<dbReference type="Pfam" id="PF08240">
    <property type="entry name" value="ADH_N"/>
    <property type="match status" value="1"/>
</dbReference>
<dbReference type="InterPro" id="IPR013149">
    <property type="entry name" value="ADH-like_C"/>
</dbReference>
<name>A0ABR0KX19_9PEZI</name>
<reference evidence="5 6" key="1">
    <citation type="submission" date="2023-08" db="EMBL/GenBank/DDBJ databases">
        <title>Black Yeasts Isolated from many extreme environments.</title>
        <authorList>
            <person name="Coleine C."/>
            <person name="Stajich J.E."/>
            <person name="Selbmann L."/>
        </authorList>
    </citation>
    <scope>NUCLEOTIDE SEQUENCE [LARGE SCALE GENOMIC DNA]</scope>
    <source>
        <strain evidence="5 6">CCFEE 5386</strain>
    </source>
</reference>
<dbReference type="InterPro" id="IPR036291">
    <property type="entry name" value="NAD(P)-bd_dom_sf"/>
</dbReference>
<dbReference type="PANTHER" id="PTHR45348:SF2">
    <property type="entry name" value="ZINC-TYPE ALCOHOL DEHYDROGENASE-LIKE PROTEIN C2E1P3.01"/>
    <property type="match status" value="1"/>
</dbReference>
<protein>
    <recommendedName>
        <fullName evidence="4">Enoyl reductase (ER) domain-containing protein</fullName>
    </recommendedName>
</protein>
<dbReference type="Gene3D" id="3.90.180.10">
    <property type="entry name" value="Medium-chain alcohol dehydrogenases, catalytic domain"/>
    <property type="match status" value="1"/>
</dbReference>
<dbReference type="SMART" id="SM00829">
    <property type="entry name" value="PKS_ER"/>
    <property type="match status" value="1"/>
</dbReference>
<gene>
    <name evidence="5" type="ORF">LTR32_007078</name>
</gene>
<dbReference type="SUPFAM" id="SSF51735">
    <property type="entry name" value="NAD(P)-binding Rossmann-fold domains"/>
    <property type="match status" value="1"/>
</dbReference>
<keyword evidence="6" id="KW-1185">Reference proteome</keyword>
<evidence type="ECO:0000259" key="4">
    <source>
        <dbReference type="SMART" id="SM00829"/>
    </source>
</evidence>
<evidence type="ECO:0000313" key="5">
    <source>
        <dbReference type="EMBL" id="KAK5139988.1"/>
    </source>
</evidence>